<dbReference type="PANTHER" id="PTHR33498:SF1">
    <property type="entry name" value="TRANSPOSASE FOR INSERTION SEQUENCE ELEMENT IS1557"/>
    <property type="match status" value="1"/>
</dbReference>
<organism evidence="2 3">
    <name type="scientific">Brachybacterium tyrofermentans</name>
    <dbReference type="NCBI Taxonomy" id="47848"/>
    <lineage>
        <taxon>Bacteria</taxon>
        <taxon>Bacillati</taxon>
        <taxon>Actinomycetota</taxon>
        <taxon>Actinomycetes</taxon>
        <taxon>Micrococcales</taxon>
        <taxon>Dermabacteraceae</taxon>
        <taxon>Brachybacterium</taxon>
    </lineage>
</organism>
<dbReference type="Proteomes" id="UP001595937">
    <property type="component" value="Unassembled WGS sequence"/>
</dbReference>
<dbReference type="EMBL" id="JBHSLN010000031">
    <property type="protein sequence ID" value="MFC5298360.1"/>
    <property type="molecule type" value="Genomic_DNA"/>
</dbReference>
<gene>
    <name evidence="2" type="ORF">ACFPK8_12630</name>
</gene>
<proteinExistence type="predicted"/>
<evidence type="ECO:0000313" key="3">
    <source>
        <dbReference type="Proteomes" id="UP001595937"/>
    </source>
</evidence>
<dbReference type="RefSeq" id="WP_377802421.1">
    <property type="nucleotide sequence ID" value="NZ_JBHSLN010000031.1"/>
</dbReference>
<dbReference type="InterPro" id="IPR029261">
    <property type="entry name" value="Transposase_Znf"/>
</dbReference>
<protein>
    <submittedName>
        <fullName evidence="2">Transposase family protein</fullName>
    </submittedName>
</protein>
<dbReference type="PANTHER" id="PTHR33498">
    <property type="entry name" value="TRANSPOSASE FOR INSERTION SEQUENCE ELEMENT IS1557"/>
    <property type="match status" value="1"/>
</dbReference>
<evidence type="ECO:0000313" key="2">
    <source>
        <dbReference type="EMBL" id="MFC5298360.1"/>
    </source>
</evidence>
<comment type="caution">
    <text evidence="2">The sequence shown here is derived from an EMBL/GenBank/DDBJ whole genome shotgun (WGS) entry which is preliminary data.</text>
</comment>
<name>A0ABW0FIX9_9MICO</name>
<sequence>MHNHSCVCPDTLDRCDRCDLLLDFPGLHLVAVSKARAGLVLEVESCDPVTGCPGCGVIATGHGRIAVEVIDAPWAGRPVRIRWRKRRWVCLEDVCKVATFLEQDPEVCAPRGLLSTRAIRWAIGQLRREGATIQGLARQLSTTWNTLWSQVQPVLARAAEDPSRFEGVQVLGVDEHIWHHRDPRRRGPKALTGMVDLTR</sequence>
<dbReference type="Pfam" id="PF14690">
    <property type="entry name" value="Zn_ribbon_ISL3"/>
    <property type="match status" value="1"/>
</dbReference>
<feature type="non-terminal residue" evidence="2">
    <location>
        <position position="199"/>
    </location>
</feature>
<dbReference type="InterPro" id="IPR047951">
    <property type="entry name" value="Transpos_ISL3"/>
</dbReference>
<feature type="domain" description="Transposase IS204/IS1001/IS1096/IS1165 zinc-finger" evidence="1">
    <location>
        <begin position="49"/>
        <end position="92"/>
    </location>
</feature>
<keyword evidence="3" id="KW-1185">Reference proteome</keyword>
<reference evidence="3" key="1">
    <citation type="journal article" date="2019" name="Int. J. Syst. Evol. Microbiol.">
        <title>The Global Catalogue of Microorganisms (GCM) 10K type strain sequencing project: providing services to taxonomists for standard genome sequencing and annotation.</title>
        <authorList>
            <consortium name="The Broad Institute Genomics Platform"/>
            <consortium name="The Broad Institute Genome Sequencing Center for Infectious Disease"/>
            <person name="Wu L."/>
            <person name="Ma J."/>
        </authorList>
    </citation>
    <scope>NUCLEOTIDE SEQUENCE [LARGE SCALE GENOMIC DNA]</scope>
    <source>
        <strain evidence="3">CGMCC 1.16455</strain>
    </source>
</reference>
<accession>A0ABW0FIX9</accession>
<evidence type="ECO:0000259" key="1">
    <source>
        <dbReference type="Pfam" id="PF14690"/>
    </source>
</evidence>